<feature type="domain" description="Cytochrome c oxidase subunit IV bacterial aa3 type" evidence="2">
    <location>
        <begin position="28"/>
        <end position="60"/>
    </location>
</feature>
<evidence type="ECO:0000313" key="3">
    <source>
        <dbReference type="EMBL" id="QXM23452.1"/>
    </source>
</evidence>
<name>A0A975YIJ4_9PROT</name>
<evidence type="ECO:0000256" key="1">
    <source>
        <dbReference type="SAM" id="Phobius"/>
    </source>
</evidence>
<keyword evidence="1" id="KW-0472">Membrane</keyword>
<reference evidence="3" key="1">
    <citation type="submission" date="2021-06" db="EMBL/GenBank/DDBJ databases">
        <title>Elioraea tepida, sp. nov., a moderately thermophilic aerobic anoxygenic phototrophic bacterium isolated from an alkaline siliceous hot spring mat community in Yellowstone National Park, WY, USA.</title>
        <authorList>
            <person name="Saini M.K."/>
            <person name="Yoshida S."/>
            <person name="Sebastian A."/>
            <person name="Hirose S."/>
            <person name="Hara E."/>
            <person name="Tamaki H."/>
            <person name="Soulier N.T."/>
            <person name="Albert I."/>
            <person name="Hanada S."/>
            <person name="Bryant D.A."/>
            <person name="Tank M."/>
        </authorList>
    </citation>
    <scope>NUCLEOTIDE SEQUENCE</scope>
    <source>
        <strain evidence="3">MS-P2</strain>
    </source>
</reference>
<proteinExistence type="predicted"/>
<dbReference type="Proteomes" id="UP000694001">
    <property type="component" value="Chromosome"/>
</dbReference>
<feature type="transmembrane region" description="Helical" evidence="1">
    <location>
        <begin position="41"/>
        <end position="60"/>
    </location>
</feature>
<sequence>MERQVETMAEHGAGAVTAGESAAETELIAERQAMFGGFTTFTTYAVAAVAAVLILLAIFLL</sequence>
<dbReference type="AlphaFoldDB" id="A0A975YIJ4"/>
<keyword evidence="4" id="KW-1185">Reference proteome</keyword>
<dbReference type="EMBL" id="CP076448">
    <property type="protein sequence ID" value="QXM23452.1"/>
    <property type="molecule type" value="Genomic_DNA"/>
</dbReference>
<dbReference type="KEGG" id="elio:KO353_08890"/>
<dbReference type="Pfam" id="PF07835">
    <property type="entry name" value="COX4_pro_2"/>
    <property type="match status" value="1"/>
</dbReference>
<dbReference type="InterPro" id="IPR012422">
    <property type="entry name" value="Cyt_c_oxidase_su4_bac-aa3"/>
</dbReference>
<organism evidence="3 4">
    <name type="scientific">Elioraea tepida</name>
    <dbReference type="NCBI Taxonomy" id="2843330"/>
    <lineage>
        <taxon>Bacteria</taxon>
        <taxon>Pseudomonadati</taxon>
        <taxon>Pseudomonadota</taxon>
        <taxon>Alphaproteobacteria</taxon>
        <taxon>Acetobacterales</taxon>
        <taxon>Elioraeaceae</taxon>
        <taxon>Elioraea</taxon>
    </lineage>
</organism>
<evidence type="ECO:0000313" key="4">
    <source>
        <dbReference type="Proteomes" id="UP000694001"/>
    </source>
</evidence>
<dbReference type="RefSeq" id="WP_218284312.1">
    <property type="nucleotide sequence ID" value="NZ_CP076448.1"/>
</dbReference>
<evidence type="ECO:0000259" key="2">
    <source>
        <dbReference type="Pfam" id="PF07835"/>
    </source>
</evidence>
<keyword evidence="1" id="KW-0812">Transmembrane</keyword>
<gene>
    <name evidence="3" type="ORF">KO353_08890</name>
</gene>
<accession>A0A975YIJ4</accession>
<keyword evidence="1" id="KW-1133">Transmembrane helix</keyword>
<protein>
    <submittedName>
        <fullName evidence="3">Aa3-type cytochrome c oxidase subunit IV</fullName>
    </submittedName>
</protein>